<dbReference type="GO" id="GO:0009399">
    <property type="term" value="P:nitrogen fixation"/>
    <property type="evidence" value="ECO:0007669"/>
    <property type="project" value="InterPro"/>
</dbReference>
<proteinExistence type="predicted"/>
<dbReference type="EMBL" id="CP041165">
    <property type="protein sequence ID" value="QOP42348.1"/>
    <property type="molecule type" value="Genomic_DNA"/>
</dbReference>
<name>A0A7M1B0V7_9BACT</name>
<organism evidence="1 2">
    <name type="scientific">Sulfurimonas marina</name>
    <dbReference type="NCBI Taxonomy" id="2590551"/>
    <lineage>
        <taxon>Bacteria</taxon>
        <taxon>Pseudomonadati</taxon>
        <taxon>Campylobacterota</taxon>
        <taxon>Epsilonproteobacteria</taxon>
        <taxon>Campylobacterales</taxon>
        <taxon>Sulfurimonadaceae</taxon>
        <taxon>Sulfurimonas</taxon>
    </lineage>
</organism>
<dbReference type="KEGG" id="smax:FJR03_02800"/>
<sequence length="104" mass="12124">MTTNEVLEAKVKLLLEFFSIDDYAKQIIAPRVAKASLEMNHLYQDLGFASRVEMGRFMNQYFPRLSVMKPKETLWKKYIYDLINETAPACAECDDQETCFKCLI</sequence>
<reference evidence="1 2" key="1">
    <citation type="submission" date="2019-06" db="EMBL/GenBank/DDBJ databases">
        <title>Sulfurimonas gotlandica sp. nov., a chemoautotrophic and psychrotolerant epsilonproteobacterium isolated from a pelagic redoxcline, and an emended description of the genus Sulfurimonas.</title>
        <authorList>
            <person name="Wang S."/>
            <person name="Jiang L."/>
            <person name="Shao Z."/>
        </authorList>
    </citation>
    <scope>NUCLEOTIDE SEQUENCE [LARGE SCALE GENOMIC DNA]</scope>
    <source>
        <strain evidence="1 2">B2</strain>
    </source>
</reference>
<dbReference type="Pfam" id="PF04891">
    <property type="entry name" value="NifQ"/>
    <property type="match status" value="1"/>
</dbReference>
<protein>
    <submittedName>
        <fullName evidence="1">Hydrogenase</fullName>
    </submittedName>
</protein>
<dbReference type="AlphaFoldDB" id="A0A7M1B0V7"/>
<accession>A0A7M1B0V7</accession>
<dbReference type="InterPro" id="IPR006975">
    <property type="entry name" value="NifQ"/>
</dbReference>
<dbReference type="GO" id="GO:0030151">
    <property type="term" value="F:molybdenum ion binding"/>
    <property type="evidence" value="ECO:0007669"/>
    <property type="project" value="InterPro"/>
</dbReference>
<gene>
    <name evidence="1" type="ORF">FJR03_02800</name>
</gene>
<evidence type="ECO:0000313" key="2">
    <source>
        <dbReference type="Proteomes" id="UP000593910"/>
    </source>
</evidence>
<dbReference type="Proteomes" id="UP000593910">
    <property type="component" value="Chromosome"/>
</dbReference>
<keyword evidence="2" id="KW-1185">Reference proteome</keyword>
<evidence type="ECO:0000313" key="1">
    <source>
        <dbReference type="EMBL" id="QOP42348.1"/>
    </source>
</evidence>